<accession>A0A066X5S2</accession>
<dbReference type="Proteomes" id="UP000027238">
    <property type="component" value="Unassembled WGS sequence"/>
</dbReference>
<evidence type="ECO:0000313" key="15">
    <source>
        <dbReference type="EMBL" id="KDN64277.1"/>
    </source>
</evidence>
<dbReference type="InterPro" id="IPR036390">
    <property type="entry name" value="WH_DNA-bd_sf"/>
</dbReference>
<evidence type="ECO:0000256" key="4">
    <source>
        <dbReference type="ARBA" id="ARBA00022490"/>
    </source>
</evidence>
<evidence type="ECO:0000256" key="6">
    <source>
        <dbReference type="ARBA" id="ARBA00022604"/>
    </source>
</evidence>
<dbReference type="GO" id="GO:0005634">
    <property type="term" value="C:nucleus"/>
    <property type="evidence" value="ECO:0007669"/>
    <property type="project" value="UniProtKB-SubCell"/>
</dbReference>
<proteinExistence type="predicted"/>
<dbReference type="Gene3D" id="1.10.10.10">
    <property type="entry name" value="Winged helix-like DNA-binding domain superfamily/Winged helix DNA-binding domain"/>
    <property type="match status" value="1"/>
</dbReference>
<dbReference type="OMA" id="NTMASAH"/>
<dbReference type="OrthoDB" id="5954824at2759"/>
<dbReference type="eggNOG" id="KOG2294">
    <property type="taxonomic scope" value="Eukaryota"/>
</dbReference>
<dbReference type="PROSITE" id="PS50039">
    <property type="entry name" value="FORK_HEAD_3"/>
    <property type="match status" value="1"/>
</dbReference>
<protein>
    <recommendedName>
        <fullName evidence="11">Forkhead box protein O</fullName>
    </recommendedName>
</protein>
<feature type="region of interest" description="Disordered" evidence="13">
    <location>
        <begin position="353"/>
        <end position="438"/>
    </location>
</feature>
<sequence>MTTSSSQPEHMMPSGDVSRQQQYIASTTQAPSTIVVKTDMVGDYNTMASAHQQHQFSVPDHQQQGYYHFSAVSQPYQSTNMSQTAWPSPQGMSTDDFDNGNSANTNYSYRGQAIATAYHPSTLSPRSWPAATQMAHPPSTVQFDLPLRPQEPVYDGLSNHDPMPTDDLRGADLQLHLHYDNGALPPHGFEAHHLKSERFHYESSPSVDAPGSPYPVSPASFGGGEFSVEPDMMPDLGGQLNPPLQGAAPPKESASGEEPYAKLIHKALLEAPGHSMTLQQLYKWFKDNTDKTHKPNGNKGWQNSIRHNLSMNHAFERRVVNSCPDVDGSQSGTEKRVSEWYLTKEYIKEIKPTTQFRETARNGSRTVYSRRNPTPGGGGYKRNSPPRSASANHYQNPDYPNRSMPGRAISGRRGGRATTAARNARRQRSQTGSVSPSLGSTAVQHLQQHYPYPPAHLQGLQARADDITRRSGGHPKRHVEGMRHPVVGHMAPPAAPLPSNGGASAVAFMGPGAPRVLPQAYQLQQFGMADVSGVYTSSPPADDVIYGWGPDAHM</sequence>
<keyword evidence="3" id="KW-0217">Developmental protein</keyword>
<evidence type="ECO:0000256" key="7">
    <source>
        <dbReference type="ARBA" id="ARBA00023015"/>
    </source>
</evidence>
<evidence type="ECO:0000256" key="8">
    <source>
        <dbReference type="ARBA" id="ARBA00023125"/>
    </source>
</evidence>
<dbReference type="GO" id="GO:0000978">
    <property type="term" value="F:RNA polymerase II cis-regulatory region sequence-specific DNA binding"/>
    <property type="evidence" value="ECO:0007669"/>
    <property type="project" value="TreeGrafter"/>
</dbReference>
<dbReference type="HOGENOM" id="CLU_485714_0_0_1"/>
<feature type="region of interest" description="Disordered" evidence="13">
    <location>
        <begin position="1"/>
        <end position="28"/>
    </location>
</feature>
<feature type="compositionally biased region" description="Polar residues" evidence="13">
    <location>
        <begin position="385"/>
        <end position="395"/>
    </location>
</feature>
<keyword evidence="6" id="KW-0341">Growth regulation</keyword>
<keyword evidence="8 12" id="KW-0238">DNA-binding</keyword>
<feature type="region of interest" description="Disordered" evidence="13">
    <location>
        <begin position="80"/>
        <end position="105"/>
    </location>
</feature>
<feature type="domain" description="Fork-head" evidence="14">
    <location>
        <begin position="260"/>
        <end position="361"/>
    </location>
</feature>
<gene>
    <name evidence="15" type="ORF">CSUB01_01370</name>
</gene>
<evidence type="ECO:0000256" key="10">
    <source>
        <dbReference type="ARBA" id="ARBA00023242"/>
    </source>
</evidence>
<dbReference type="GO" id="GO:0005737">
    <property type="term" value="C:cytoplasm"/>
    <property type="evidence" value="ECO:0007669"/>
    <property type="project" value="UniProtKB-SubCell"/>
</dbReference>
<dbReference type="InterPro" id="IPR030456">
    <property type="entry name" value="TF_fork_head_CS_2"/>
</dbReference>
<feature type="compositionally biased region" description="Low complexity" evidence="13">
    <location>
        <begin position="406"/>
        <end position="422"/>
    </location>
</feature>
<comment type="subcellular location">
    <subcellularLocation>
        <location evidence="2">Cytoplasm</location>
    </subcellularLocation>
    <subcellularLocation>
        <location evidence="1 12">Nucleus</location>
    </subcellularLocation>
</comment>
<dbReference type="Pfam" id="PF00250">
    <property type="entry name" value="Forkhead"/>
    <property type="match status" value="1"/>
</dbReference>
<organism evidence="15 16">
    <name type="scientific">Colletotrichum sublineola</name>
    <name type="common">Sorghum anthracnose fungus</name>
    <dbReference type="NCBI Taxonomy" id="1173701"/>
    <lineage>
        <taxon>Eukaryota</taxon>
        <taxon>Fungi</taxon>
        <taxon>Dikarya</taxon>
        <taxon>Ascomycota</taxon>
        <taxon>Pezizomycotina</taxon>
        <taxon>Sordariomycetes</taxon>
        <taxon>Hypocreomycetidae</taxon>
        <taxon>Glomerellales</taxon>
        <taxon>Glomerellaceae</taxon>
        <taxon>Colletotrichum</taxon>
        <taxon>Colletotrichum graminicola species complex</taxon>
    </lineage>
</organism>
<evidence type="ECO:0000256" key="1">
    <source>
        <dbReference type="ARBA" id="ARBA00004123"/>
    </source>
</evidence>
<keyword evidence="7" id="KW-0805">Transcription regulation</keyword>
<feature type="DNA-binding region" description="Fork-head" evidence="12">
    <location>
        <begin position="260"/>
        <end position="361"/>
    </location>
</feature>
<dbReference type="PROSITE" id="PS00658">
    <property type="entry name" value="FORK_HEAD_2"/>
    <property type="match status" value="1"/>
</dbReference>
<dbReference type="AlphaFoldDB" id="A0A066X5S2"/>
<evidence type="ECO:0000313" key="16">
    <source>
        <dbReference type="Proteomes" id="UP000027238"/>
    </source>
</evidence>
<keyword evidence="4" id="KW-0963">Cytoplasm</keyword>
<evidence type="ECO:0000256" key="12">
    <source>
        <dbReference type="PROSITE-ProRule" id="PRU00089"/>
    </source>
</evidence>
<dbReference type="SUPFAM" id="SSF46785">
    <property type="entry name" value="Winged helix' DNA-binding domain"/>
    <property type="match status" value="1"/>
</dbReference>
<name>A0A066X5S2_COLSU</name>
<keyword evidence="5" id="KW-0597">Phosphoprotein</keyword>
<feature type="compositionally biased region" description="Polar residues" evidence="13">
    <location>
        <begin position="353"/>
        <end position="372"/>
    </location>
</feature>
<evidence type="ECO:0000256" key="13">
    <source>
        <dbReference type="SAM" id="MobiDB-lite"/>
    </source>
</evidence>
<evidence type="ECO:0000256" key="5">
    <source>
        <dbReference type="ARBA" id="ARBA00022553"/>
    </source>
</evidence>
<dbReference type="PANTHER" id="PTHR45767:SF2">
    <property type="entry name" value="FORKHEAD BOX PROTEIN O"/>
    <property type="match status" value="1"/>
</dbReference>
<feature type="compositionally biased region" description="Polar residues" evidence="13">
    <location>
        <begin position="17"/>
        <end position="28"/>
    </location>
</feature>
<evidence type="ECO:0000256" key="9">
    <source>
        <dbReference type="ARBA" id="ARBA00023163"/>
    </source>
</evidence>
<reference evidence="16" key="1">
    <citation type="journal article" date="2014" name="Genome Announc.">
        <title>Draft genome sequence of Colletotrichum sublineola, a destructive pathogen of cultivated sorghum.</title>
        <authorList>
            <person name="Baroncelli R."/>
            <person name="Sanz-Martin J.M."/>
            <person name="Rech G.E."/>
            <person name="Sukno S.A."/>
            <person name="Thon M.R."/>
        </authorList>
    </citation>
    <scope>NUCLEOTIDE SEQUENCE [LARGE SCALE GENOMIC DNA]</scope>
    <source>
        <strain evidence="16">TX430BB</strain>
    </source>
</reference>
<feature type="region of interest" description="Disordered" evidence="13">
    <location>
        <begin position="200"/>
        <end position="255"/>
    </location>
</feature>
<evidence type="ECO:0000256" key="2">
    <source>
        <dbReference type="ARBA" id="ARBA00004496"/>
    </source>
</evidence>
<keyword evidence="9" id="KW-0804">Transcription</keyword>
<evidence type="ECO:0000256" key="11">
    <source>
        <dbReference type="ARBA" id="ARBA00039893"/>
    </source>
</evidence>
<evidence type="ECO:0000256" key="3">
    <source>
        <dbReference type="ARBA" id="ARBA00022473"/>
    </source>
</evidence>
<comment type="caution">
    <text evidence="15">The sequence shown here is derived from an EMBL/GenBank/DDBJ whole genome shotgun (WGS) entry which is preliminary data.</text>
</comment>
<dbReference type="PANTHER" id="PTHR45767">
    <property type="entry name" value="FORKHEAD BOX PROTEIN O"/>
    <property type="match status" value="1"/>
</dbReference>
<dbReference type="EMBL" id="JMSE01001147">
    <property type="protein sequence ID" value="KDN64277.1"/>
    <property type="molecule type" value="Genomic_DNA"/>
</dbReference>
<dbReference type="SMART" id="SM00339">
    <property type="entry name" value="FH"/>
    <property type="match status" value="1"/>
</dbReference>
<dbReference type="InterPro" id="IPR001766">
    <property type="entry name" value="Fork_head_dom"/>
</dbReference>
<evidence type="ECO:0000259" key="14">
    <source>
        <dbReference type="PROSITE" id="PS50039"/>
    </source>
</evidence>
<dbReference type="GO" id="GO:0000981">
    <property type="term" value="F:DNA-binding transcription factor activity, RNA polymerase II-specific"/>
    <property type="evidence" value="ECO:0007669"/>
    <property type="project" value="TreeGrafter"/>
</dbReference>
<keyword evidence="16" id="KW-1185">Reference proteome</keyword>
<keyword evidence="10 12" id="KW-0539">Nucleus</keyword>
<dbReference type="InterPro" id="IPR036388">
    <property type="entry name" value="WH-like_DNA-bd_sf"/>
</dbReference>
<dbReference type="STRING" id="1173701.A0A066X5S2"/>